<dbReference type="InterPro" id="IPR017853">
    <property type="entry name" value="GH"/>
</dbReference>
<evidence type="ECO:0000256" key="1">
    <source>
        <dbReference type="SAM" id="SignalP"/>
    </source>
</evidence>
<reference evidence="3" key="1">
    <citation type="submission" date="2017-09" db="EMBL/GenBank/DDBJ databases">
        <title>Depth-based differentiation of microbial function through sediment-hosted aquifers and enrichment of novel symbionts in the deep terrestrial subsurface.</title>
        <authorList>
            <person name="Probst A.J."/>
            <person name="Ladd B."/>
            <person name="Jarett J.K."/>
            <person name="Geller-Mcgrath D.E."/>
            <person name="Sieber C.M.K."/>
            <person name="Emerson J.B."/>
            <person name="Anantharaman K."/>
            <person name="Thomas B.C."/>
            <person name="Malmstrom R."/>
            <person name="Stieglmeier M."/>
            <person name="Klingl A."/>
            <person name="Woyke T."/>
            <person name="Ryan C.M."/>
            <person name="Banfield J.F."/>
        </authorList>
    </citation>
    <scope>NUCLEOTIDE SEQUENCE [LARGE SCALE GENOMIC DNA]</scope>
</reference>
<dbReference type="Proteomes" id="UP000231282">
    <property type="component" value="Unassembled WGS sequence"/>
</dbReference>
<evidence type="ECO:0000313" key="3">
    <source>
        <dbReference type="Proteomes" id="UP000231282"/>
    </source>
</evidence>
<evidence type="ECO:0000313" key="2">
    <source>
        <dbReference type="EMBL" id="PIS15269.1"/>
    </source>
</evidence>
<dbReference type="Gene3D" id="3.20.20.80">
    <property type="entry name" value="Glycosidases"/>
    <property type="match status" value="1"/>
</dbReference>
<organism evidence="2 3">
    <name type="scientific">Candidatus Shapirobacteria bacterium CG09_land_8_20_14_0_10_38_17</name>
    <dbReference type="NCBI Taxonomy" id="1974884"/>
    <lineage>
        <taxon>Bacteria</taxon>
        <taxon>Candidatus Shapironibacteriota</taxon>
    </lineage>
</organism>
<sequence>MKKTTFILALILSLLASALPVAAQETNQFGIHILEPNEINQAADLINSNGGDWGFVTIVIRDDDQNPQKWQSFFDQCRQQHLVPLVRLATHNENESWAAPKKENIDRWVNFLNNLNWPVKKRYVIIFNEPNHTKEWGKEINPQEYTQILAEFIKELKQKNENFQILSAGFDLAAPNSKTTMDAYYFWQEMNREIPGIFNQLDGWASHSYPNHGFIGKPNEIGRTSIRGYQWELSILKNYFGIKKELPVFITETGWPHNSPKSKVQSPKYYDPEITAQYIEVAYKNVWLKDKRIIAVTPFTLNYHAEPLSVFSWIDSNGQPHPQYERIKNLPKKSWWPQQEEKWEIMNIKYPQFMPINSKYQGEIILKNTGQSIWGEKIFSFPSNSPAITDLKLPKDIRINPGEIYQFEFAIQGPNMPKEIHLSWENIDQNINIVCFNPVNISSYKTNFFQKIISILKVWWYDKIS</sequence>
<feature type="chain" id="PRO_5013910381" description="Asl1-like glycosyl hydrolase catalytic domain-containing protein" evidence="1">
    <location>
        <begin position="24"/>
        <end position="465"/>
    </location>
</feature>
<comment type="caution">
    <text evidence="2">The sequence shown here is derived from an EMBL/GenBank/DDBJ whole genome shotgun (WGS) entry which is preliminary data.</text>
</comment>
<feature type="signal peptide" evidence="1">
    <location>
        <begin position="1"/>
        <end position="23"/>
    </location>
</feature>
<accession>A0A2H0WTM4</accession>
<dbReference type="EMBL" id="PEZH01000015">
    <property type="protein sequence ID" value="PIS15269.1"/>
    <property type="molecule type" value="Genomic_DNA"/>
</dbReference>
<proteinExistence type="predicted"/>
<gene>
    <name evidence="2" type="ORF">COT63_00890</name>
</gene>
<keyword evidence="1" id="KW-0732">Signal</keyword>
<dbReference type="AlphaFoldDB" id="A0A2H0WTM4"/>
<name>A0A2H0WTM4_9BACT</name>
<dbReference type="SUPFAM" id="SSF51445">
    <property type="entry name" value="(Trans)glycosidases"/>
    <property type="match status" value="1"/>
</dbReference>
<protein>
    <recommendedName>
        <fullName evidence="4">Asl1-like glycosyl hydrolase catalytic domain-containing protein</fullName>
    </recommendedName>
</protein>
<evidence type="ECO:0008006" key="4">
    <source>
        <dbReference type="Google" id="ProtNLM"/>
    </source>
</evidence>